<reference evidence="2 3" key="1">
    <citation type="submission" date="2019-04" db="EMBL/GenBank/DDBJ databases">
        <authorList>
            <consortium name="Wellcome Sanger Institute Data Sharing"/>
        </authorList>
    </citation>
    <scope>NUCLEOTIDE SEQUENCE [LARGE SCALE GENOMIC DNA]</scope>
</reference>
<dbReference type="OrthoDB" id="10065076at2759"/>
<dbReference type="AlphaFoldDB" id="A0A8C9TCG9"/>
<dbReference type="Pfam" id="PF15238">
    <property type="entry name" value="TEADIR3"/>
    <property type="match status" value="1"/>
</dbReference>
<sequence>MAAGVIRNLTDFREAFYCPVNFHNDLTEDEDEDEEDEGDAQDAEEEGLEEGMCLSCHANGEGEEVRDTSPVPSPSETPHRLLHFADLISSDIQRYFGRKSRDEDPDACDVYEDRVFSGKCGRERYYADLVKMAQTSVGLSAGCETEPEEGAVSPHPSPHAESDGQALQELCRQENTQHLGPLAELFDYGLRRYAGPPEGSKQRWRQKEDKRLGQILPMCKRRLPASFWTEPSPIHPVCMLGTSNPPDFSDLLANWTMENSQELQSGVRASLHESNRQLLDTQYHISKEPEDTWS</sequence>
<protein>
    <submittedName>
        <fullName evidence="2">Proline and glutamate rich with coiled coil 1</fullName>
    </submittedName>
</protein>
<feature type="region of interest" description="Disordered" evidence="1">
    <location>
        <begin position="24"/>
        <end position="50"/>
    </location>
</feature>
<dbReference type="GeneTree" id="ENSGT00390000002827"/>
<dbReference type="Proteomes" id="UP000694397">
    <property type="component" value="Chromosome 20"/>
</dbReference>
<keyword evidence="3" id="KW-1185">Reference proteome</keyword>
<dbReference type="Ensembl" id="ENSSFOT00015038588.1">
    <property type="protein sequence ID" value="ENSSFOP00015049856.1"/>
    <property type="gene ID" value="ENSSFOG00015024774.1"/>
</dbReference>
<reference evidence="2" key="2">
    <citation type="submission" date="2025-08" db="UniProtKB">
        <authorList>
            <consortium name="Ensembl"/>
        </authorList>
    </citation>
    <scope>IDENTIFICATION</scope>
</reference>
<dbReference type="InterPro" id="IPR053819">
    <property type="entry name" value="TEADIR3_omega_loop"/>
</dbReference>
<proteinExistence type="predicted"/>
<evidence type="ECO:0000313" key="3">
    <source>
        <dbReference type="Proteomes" id="UP000694397"/>
    </source>
</evidence>
<accession>A0A8C9TCG9</accession>
<evidence type="ECO:0000313" key="2">
    <source>
        <dbReference type="Ensembl" id="ENSSFOP00015049856.1"/>
    </source>
</evidence>
<evidence type="ECO:0000256" key="1">
    <source>
        <dbReference type="SAM" id="MobiDB-lite"/>
    </source>
</evidence>
<feature type="region of interest" description="Disordered" evidence="1">
    <location>
        <begin position="143"/>
        <end position="165"/>
    </location>
</feature>
<feature type="compositionally biased region" description="Acidic residues" evidence="1">
    <location>
        <begin position="27"/>
        <end position="49"/>
    </location>
</feature>
<name>A0A8C9TCG9_SCLFO</name>
<organism evidence="2 3">
    <name type="scientific">Scleropages formosus</name>
    <name type="common">Asian bonytongue</name>
    <name type="synonym">Osteoglossum formosum</name>
    <dbReference type="NCBI Taxonomy" id="113540"/>
    <lineage>
        <taxon>Eukaryota</taxon>
        <taxon>Metazoa</taxon>
        <taxon>Chordata</taxon>
        <taxon>Craniata</taxon>
        <taxon>Vertebrata</taxon>
        <taxon>Euteleostomi</taxon>
        <taxon>Actinopterygii</taxon>
        <taxon>Neopterygii</taxon>
        <taxon>Teleostei</taxon>
        <taxon>Osteoglossocephala</taxon>
        <taxon>Osteoglossomorpha</taxon>
        <taxon>Osteoglossiformes</taxon>
        <taxon>Osteoglossidae</taxon>
        <taxon>Scleropages</taxon>
    </lineage>
</organism>
<reference evidence="2" key="3">
    <citation type="submission" date="2025-09" db="UniProtKB">
        <authorList>
            <consortium name="Ensembl"/>
        </authorList>
    </citation>
    <scope>IDENTIFICATION</scope>
</reference>
<gene>
    <name evidence="2" type="primary">PERCC1</name>
</gene>